<evidence type="ECO:0000256" key="2">
    <source>
        <dbReference type="SAM" id="Phobius"/>
    </source>
</evidence>
<keyword evidence="2" id="KW-0472">Membrane</keyword>
<dbReference type="InParanoid" id="A0A7C8J1S3"/>
<accession>A0A7C8J1S3</accession>
<dbReference type="Proteomes" id="UP000481858">
    <property type="component" value="Unassembled WGS sequence"/>
</dbReference>
<proteinExistence type="predicted"/>
<keyword evidence="3" id="KW-0732">Signal</keyword>
<feature type="compositionally biased region" description="Basic and acidic residues" evidence="1">
    <location>
        <begin position="151"/>
        <end position="174"/>
    </location>
</feature>
<dbReference type="AlphaFoldDB" id="A0A7C8J1S3"/>
<keyword evidence="2" id="KW-1133">Transmembrane helix</keyword>
<gene>
    <name evidence="4" type="ORF">GQX73_g1756</name>
</gene>
<organism evidence="4 5">
    <name type="scientific">Xylaria multiplex</name>
    <dbReference type="NCBI Taxonomy" id="323545"/>
    <lineage>
        <taxon>Eukaryota</taxon>
        <taxon>Fungi</taxon>
        <taxon>Dikarya</taxon>
        <taxon>Ascomycota</taxon>
        <taxon>Pezizomycotina</taxon>
        <taxon>Sordariomycetes</taxon>
        <taxon>Xylariomycetidae</taxon>
        <taxon>Xylariales</taxon>
        <taxon>Xylariaceae</taxon>
        <taxon>Xylaria</taxon>
    </lineage>
</organism>
<feature type="compositionally biased region" description="Basic and acidic residues" evidence="1">
    <location>
        <begin position="184"/>
        <end position="193"/>
    </location>
</feature>
<evidence type="ECO:0000313" key="5">
    <source>
        <dbReference type="Proteomes" id="UP000481858"/>
    </source>
</evidence>
<feature type="region of interest" description="Disordered" evidence="1">
    <location>
        <begin position="151"/>
        <end position="199"/>
    </location>
</feature>
<sequence>MLKLFILLTKAIAALAVSTRTRYHITGEPLRQSPGRLKYFPRHPSAECRYGYITPHCIDANASCCDDEDGWVYLPRFSDIHPAGSPEYMIRASGGEVAVQDVRGTFGVSEKIALGVGVGVPFVGILVALGPWLFPGARLWFWKKWKALDKPKKDDDESRLLEEGGRGHLEDKPLGLEMSASGDLGERHQRYQDDQLQSR</sequence>
<feature type="transmembrane region" description="Helical" evidence="2">
    <location>
        <begin position="112"/>
        <end position="134"/>
    </location>
</feature>
<feature type="signal peptide" evidence="3">
    <location>
        <begin position="1"/>
        <end position="16"/>
    </location>
</feature>
<dbReference type="OrthoDB" id="5215637at2759"/>
<feature type="chain" id="PRO_5028924532" evidence="3">
    <location>
        <begin position="17"/>
        <end position="199"/>
    </location>
</feature>
<reference evidence="4 5" key="1">
    <citation type="submission" date="2019-12" db="EMBL/GenBank/DDBJ databases">
        <title>Draft genome sequence of the ascomycete Xylaria multiplex DSM 110363.</title>
        <authorList>
            <person name="Buettner E."/>
            <person name="Kellner H."/>
        </authorList>
    </citation>
    <scope>NUCLEOTIDE SEQUENCE [LARGE SCALE GENOMIC DNA]</scope>
    <source>
        <strain evidence="4 5">DSM 110363</strain>
    </source>
</reference>
<keyword evidence="2" id="KW-0812">Transmembrane</keyword>
<evidence type="ECO:0000256" key="3">
    <source>
        <dbReference type="SAM" id="SignalP"/>
    </source>
</evidence>
<name>A0A7C8J1S3_9PEZI</name>
<dbReference type="EMBL" id="WUBL01000010">
    <property type="protein sequence ID" value="KAF2971842.1"/>
    <property type="molecule type" value="Genomic_DNA"/>
</dbReference>
<evidence type="ECO:0000256" key="1">
    <source>
        <dbReference type="SAM" id="MobiDB-lite"/>
    </source>
</evidence>
<comment type="caution">
    <text evidence="4">The sequence shown here is derived from an EMBL/GenBank/DDBJ whole genome shotgun (WGS) entry which is preliminary data.</text>
</comment>
<evidence type="ECO:0000313" key="4">
    <source>
        <dbReference type="EMBL" id="KAF2971842.1"/>
    </source>
</evidence>
<protein>
    <submittedName>
        <fullName evidence="4">Uncharacterized protein</fullName>
    </submittedName>
</protein>
<keyword evidence="5" id="KW-1185">Reference proteome</keyword>